<keyword evidence="3" id="KW-1133">Transmembrane helix</keyword>
<accession>A0A177WD98</accession>
<dbReference type="GO" id="GO:0051999">
    <property type="term" value="P:mannosyl-inositol phosphorylceramide biosynthetic process"/>
    <property type="evidence" value="ECO:0007669"/>
    <property type="project" value="TreeGrafter"/>
</dbReference>
<keyword evidence="2" id="KW-0808">Transferase</keyword>
<feature type="transmembrane region" description="Helical" evidence="3">
    <location>
        <begin position="12"/>
        <end position="35"/>
    </location>
</feature>
<dbReference type="InterPro" id="IPR051706">
    <property type="entry name" value="Glycosyltransferase_domain"/>
</dbReference>
<evidence type="ECO:0000313" key="4">
    <source>
        <dbReference type="EMBL" id="OAJ37712.1"/>
    </source>
</evidence>
<dbReference type="Pfam" id="PF04488">
    <property type="entry name" value="Gly_transf_sug"/>
    <property type="match status" value="1"/>
</dbReference>
<dbReference type="VEuPathDB" id="FungiDB:BDEG_21708"/>
<evidence type="ECO:0000256" key="3">
    <source>
        <dbReference type="SAM" id="Phobius"/>
    </source>
</evidence>
<dbReference type="Proteomes" id="UP000077115">
    <property type="component" value="Unassembled WGS sequence"/>
</dbReference>
<dbReference type="Gene3D" id="3.90.550.20">
    <property type="match status" value="1"/>
</dbReference>
<protein>
    <submittedName>
        <fullName evidence="4">Uncharacterized protein</fullName>
    </submittedName>
</protein>
<reference evidence="4 5" key="2">
    <citation type="submission" date="2016-05" db="EMBL/GenBank/DDBJ databases">
        <title>Lineage-specific infection strategies underlie the spectrum of fungal disease in amphibians.</title>
        <authorList>
            <person name="Cuomo C.A."/>
            <person name="Farrer R.A."/>
            <person name="James T."/>
            <person name="Longcore J."/>
            <person name="Birren B."/>
        </authorList>
    </citation>
    <scope>NUCLEOTIDE SEQUENCE [LARGE SCALE GENOMIC DNA]</scope>
    <source>
        <strain evidence="4 5">JEL423</strain>
    </source>
</reference>
<dbReference type="InterPro" id="IPR007577">
    <property type="entry name" value="GlycoTrfase_DXD_sugar-bd_CS"/>
</dbReference>
<dbReference type="PANTHER" id="PTHR32385">
    <property type="entry name" value="MANNOSYL PHOSPHORYLINOSITOL CERAMIDE SYNTHASE"/>
    <property type="match status" value="1"/>
</dbReference>
<dbReference type="EMBL" id="DS022301">
    <property type="protein sequence ID" value="OAJ37712.1"/>
    <property type="molecule type" value="Genomic_DNA"/>
</dbReference>
<dbReference type="SUPFAM" id="SSF53448">
    <property type="entry name" value="Nucleotide-diphospho-sugar transferases"/>
    <property type="match status" value="1"/>
</dbReference>
<dbReference type="OrthoDB" id="3647at2759"/>
<dbReference type="PANTHER" id="PTHR32385:SF15">
    <property type="entry name" value="INOSITOL PHOSPHOCERAMIDE MANNOSYLTRANSFERASE 1"/>
    <property type="match status" value="1"/>
</dbReference>
<organism evidence="4 5">
    <name type="scientific">Batrachochytrium dendrobatidis (strain JEL423)</name>
    <dbReference type="NCBI Taxonomy" id="403673"/>
    <lineage>
        <taxon>Eukaryota</taxon>
        <taxon>Fungi</taxon>
        <taxon>Fungi incertae sedis</taxon>
        <taxon>Chytridiomycota</taxon>
        <taxon>Chytridiomycota incertae sedis</taxon>
        <taxon>Chytridiomycetes</taxon>
        <taxon>Rhizophydiales</taxon>
        <taxon>Rhizophydiales incertae sedis</taxon>
        <taxon>Batrachochytrium</taxon>
    </lineage>
</organism>
<comment type="similarity">
    <text evidence="1">Belongs to the glycosyltransferase 32 family.</text>
</comment>
<reference evidence="4 5" key="1">
    <citation type="submission" date="2006-10" db="EMBL/GenBank/DDBJ databases">
        <title>The Genome Sequence of Batrachochytrium dendrobatidis JEL423.</title>
        <authorList>
            <consortium name="The Broad Institute Genome Sequencing Platform"/>
            <person name="Birren B."/>
            <person name="Lander E."/>
            <person name="Galagan J."/>
            <person name="Cuomo C."/>
            <person name="Devon K."/>
            <person name="Jaffe D."/>
            <person name="Butler J."/>
            <person name="Alvarez P."/>
            <person name="Gnerre S."/>
            <person name="Grabherr M."/>
            <person name="Kleber M."/>
            <person name="Mauceli E."/>
            <person name="Brockman W."/>
            <person name="Young S."/>
            <person name="LaButti K."/>
            <person name="Sykes S."/>
            <person name="DeCaprio D."/>
            <person name="Crawford M."/>
            <person name="Koehrsen M."/>
            <person name="Engels R."/>
            <person name="Montgomery P."/>
            <person name="Pearson M."/>
            <person name="Howarth C."/>
            <person name="Larson L."/>
            <person name="White J."/>
            <person name="O'Leary S."/>
            <person name="Kodira C."/>
            <person name="Zeng Q."/>
            <person name="Yandava C."/>
            <person name="Alvarado L."/>
            <person name="Longcore J."/>
            <person name="James T."/>
        </authorList>
    </citation>
    <scope>NUCLEOTIDE SEQUENCE [LARGE SCALE GENOMIC DNA]</scope>
    <source>
        <strain evidence="4 5">JEL423</strain>
    </source>
</reference>
<dbReference type="InterPro" id="IPR029044">
    <property type="entry name" value="Nucleotide-diphossugar_trans"/>
</dbReference>
<feature type="transmembrane region" description="Helical" evidence="3">
    <location>
        <begin position="308"/>
        <end position="330"/>
    </location>
</feature>
<dbReference type="GO" id="GO:0016020">
    <property type="term" value="C:membrane"/>
    <property type="evidence" value="ECO:0007669"/>
    <property type="project" value="GOC"/>
</dbReference>
<dbReference type="FunFam" id="3.90.550.20:FF:000005">
    <property type="entry name" value="Unplaced genomic scaffold supercont1.17, whole genome shotgun sequence"/>
    <property type="match status" value="1"/>
</dbReference>
<gene>
    <name evidence="4" type="ORF">BDEG_21708</name>
</gene>
<dbReference type="GO" id="GO:0000030">
    <property type="term" value="F:mannosyltransferase activity"/>
    <property type="evidence" value="ECO:0007669"/>
    <property type="project" value="TreeGrafter"/>
</dbReference>
<evidence type="ECO:0000256" key="2">
    <source>
        <dbReference type="ARBA" id="ARBA00022679"/>
    </source>
</evidence>
<name>A0A177WD98_BATDL</name>
<sequence>MHMPRTTLYCRLVTATSLIILFLIGLFLSSTSYIWSSTEWSPAAIRESDVCWNCTAEPNPVIPRIIHQTWKNESIPKKWHKAHGACKYWHKRTNWTHYFWTDHDTREFLRILYPDFLPTYDGYKYPIQRVDAVRYFILYEYGGIYMDLDIGCMKSLDPLLRYPAIIPKTTPIGFSNDFMASRPKHPLFKRLVDELPKSNHNWFLPYATVFFSTGPMFLNINVKDFLHKDPVQPQKIEYDYREAKDSQNQTYIKRLPKVVDLDSVYVLEPLLYSGGMPRAFFMHFEGNSWHSSDASYILYFWSSIKPPWSSLFMFKLVLLCCIPAGIYASFKYHRKKSMNGRKTRRMD</sequence>
<evidence type="ECO:0000256" key="1">
    <source>
        <dbReference type="ARBA" id="ARBA00009003"/>
    </source>
</evidence>
<evidence type="ECO:0000313" key="5">
    <source>
        <dbReference type="Proteomes" id="UP000077115"/>
    </source>
</evidence>
<keyword evidence="3" id="KW-0472">Membrane</keyword>
<keyword evidence="3" id="KW-0812">Transmembrane</keyword>
<dbReference type="eggNOG" id="ENOG502QS3D">
    <property type="taxonomic scope" value="Eukaryota"/>
</dbReference>
<proteinExistence type="inferred from homology"/>
<dbReference type="AlphaFoldDB" id="A0A177WD98"/>